<protein>
    <submittedName>
        <fullName evidence="1">Uncharacterized protein</fullName>
    </submittedName>
</protein>
<dbReference type="AlphaFoldDB" id="A0A437LVF6"/>
<accession>A0A437LVF6</accession>
<dbReference type="OrthoDB" id="8450244at2"/>
<dbReference type="RefSeq" id="WP_127790414.1">
    <property type="nucleotide sequence ID" value="NZ_SACL01000021.1"/>
</dbReference>
<proteinExistence type="predicted"/>
<gene>
    <name evidence="1" type="ORF">EOD42_25410</name>
</gene>
<dbReference type="Proteomes" id="UP000282957">
    <property type="component" value="Unassembled WGS sequence"/>
</dbReference>
<evidence type="ECO:0000313" key="1">
    <source>
        <dbReference type="EMBL" id="RVT89283.1"/>
    </source>
</evidence>
<organism evidence="1 2">
    <name type="scientific">Rhodovarius crocodyli</name>
    <dbReference type="NCBI Taxonomy" id="1979269"/>
    <lineage>
        <taxon>Bacteria</taxon>
        <taxon>Pseudomonadati</taxon>
        <taxon>Pseudomonadota</taxon>
        <taxon>Alphaproteobacteria</taxon>
        <taxon>Acetobacterales</taxon>
        <taxon>Roseomonadaceae</taxon>
        <taxon>Rhodovarius</taxon>
    </lineage>
</organism>
<keyword evidence="2" id="KW-1185">Reference proteome</keyword>
<comment type="caution">
    <text evidence="1">The sequence shown here is derived from an EMBL/GenBank/DDBJ whole genome shotgun (WGS) entry which is preliminary data.</text>
</comment>
<evidence type="ECO:0000313" key="2">
    <source>
        <dbReference type="Proteomes" id="UP000282957"/>
    </source>
</evidence>
<sequence length="94" mass="10461">MSKPPVVAIERVHPYGTEPEYPAWKDGCGFVLADPKHGEDRHKEVNEIYVTTLDEAASYVERGFLLRMKSVSGGTTQISAGSLRIVRAPVYDLR</sequence>
<dbReference type="EMBL" id="SACL01000021">
    <property type="protein sequence ID" value="RVT89283.1"/>
    <property type="molecule type" value="Genomic_DNA"/>
</dbReference>
<name>A0A437LVF6_9PROT</name>
<reference evidence="1 2" key="1">
    <citation type="submission" date="2019-01" db="EMBL/GenBank/DDBJ databases">
        <authorList>
            <person name="Chen W.-M."/>
        </authorList>
    </citation>
    <scope>NUCLEOTIDE SEQUENCE [LARGE SCALE GENOMIC DNA]</scope>
    <source>
        <strain evidence="1 2">CCP-6</strain>
    </source>
</reference>